<dbReference type="InParanoid" id="A0A165DEI9"/>
<proteinExistence type="predicted"/>
<dbReference type="Proteomes" id="UP000076842">
    <property type="component" value="Unassembled WGS sequence"/>
</dbReference>
<dbReference type="OrthoDB" id="3199068at2759"/>
<dbReference type="InterPro" id="IPR011333">
    <property type="entry name" value="SKP1/BTB/POZ_sf"/>
</dbReference>
<dbReference type="AlphaFoldDB" id="A0A165DEI9"/>
<keyword evidence="3" id="KW-1185">Reference proteome</keyword>
<dbReference type="InterPro" id="IPR000210">
    <property type="entry name" value="BTB/POZ_dom"/>
</dbReference>
<protein>
    <recommendedName>
        <fullName evidence="1">BTB domain-containing protein</fullName>
    </recommendedName>
</protein>
<name>A0A165DEI9_9BASI</name>
<dbReference type="Gene3D" id="3.30.710.10">
    <property type="entry name" value="Potassium Channel Kv1.1, Chain A"/>
    <property type="match status" value="1"/>
</dbReference>
<sequence>MVLDPCERAERAGVARHPRWYFSDGNVVLRIEDTLYNLHQSFLSKSTVFRGMFALPPSAAQEGGADDRPVVLQEAVDEFDRLLEFVYPSLDFSLSAYSLDALCMLLRLSDKYDFPDIRTHVIAQLLTPHNQALLTWQRSLDLGVRHNAPPLVVAGSVGVCLQAQPLDADALHAIASAFPENDRVAALLHARERARDELYSKAYAEYRTPSCNNGCTSLARIAQHLKCLLKDGAAPSAAGEKTFPAAVRRMFLKRETGPTGAGQGNFVDRYNCAKCKEQADTLVERVLNTAALRELVQELLPWCRAIKPLPRPATAGAFLL</sequence>
<dbReference type="SMART" id="SM00225">
    <property type="entry name" value="BTB"/>
    <property type="match status" value="1"/>
</dbReference>
<dbReference type="STRING" id="1353952.A0A165DEI9"/>
<reference evidence="2 3" key="1">
    <citation type="journal article" date="2016" name="Mol. Biol. Evol.">
        <title>Comparative Genomics of Early-Diverging Mushroom-Forming Fungi Provides Insights into the Origins of Lignocellulose Decay Capabilities.</title>
        <authorList>
            <person name="Nagy L.G."/>
            <person name="Riley R."/>
            <person name="Tritt A."/>
            <person name="Adam C."/>
            <person name="Daum C."/>
            <person name="Floudas D."/>
            <person name="Sun H."/>
            <person name="Yadav J.S."/>
            <person name="Pangilinan J."/>
            <person name="Larsson K.H."/>
            <person name="Matsuura K."/>
            <person name="Barry K."/>
            <person name="Labutti K."/>
            <person name="Kuo R."/>
            <person name="Ohm R.A."/>
            <person name="Bhattacharya S.S."/>
            <person name="Shirouzu T."/>
            <person name="Yoshinaga Y."/>
            <person name="Martin F.M."/>
            <person name="Grigoriev I.V."/>
            <person name="Hibbett D.S."/>
        </authorList>
    </citation>
    <scope>NUCLEOTIDE SEQUENCE [LARGE SCALE GENOMIC DNA]</scope>
    <source>
        <strain evidence="2 3">HHB12733</strain>
    </source>
</reference>
<feature type="domain" description="BTB" evidence="1">
    <location>
        <begin position="25"/>
        <end position="87"/>
    </location>
</feature>
<accession>A0A165DEI9</accession>
<organism evidence="2 3">
    <name type="scientific">Calocera cornea HHB12733</name>
    <dbReference type="NCBI Taxonomy" id="1353952"/>
    <lineage>
        <taxon>Eukaryota</taxon>
        <taxon>Fungi</taxon>
        <taxon>Dikarya</taxon>
        <taxon>Basidiomycota</taxon>
        <taxon>Agaricomycotina</taxon>
        <taxon>Dacrymycetes</taxon>
        <taxon>Dacrymycetales</taxon>
        <taxon>Dacrymycetaceae</taxon>
        <taxon>Calocera</taxon>
    </lineage>
</organism>
<gene>
    <name evidence="2" type="ORF">CALCODRAFT_551724</name>
</gene>
<dbReference type="EMBL" id="KV424060">
    <property type="protein sequence ID" value="KZT52639.1"/>
    <property type="molecule type" value="Genomic_DNA"/>
</dbReference>
<evidence type="ECO:0000313" key="3">
    <source>
        <dbReference type="Proteomes" id="UP000076842"/>
    </source>
</evidence>
<dbReference type="PROSITE" id="PS50097">
    <property type="entry name" value="BTB"/>
    <property type="match status" value="1"/>
</dbReference>
<evidence type="ECO:0000259" key="1">
    <source>
        <dbReference type="PROSITE" id="PS50097"/>
    </source>
</evidence>
<dbReference type="SUPFAM" id="SSF54695">
    <property type="entry name" value="POZ domain"/>
    <property type="match status" value="1"/>
</dbReference>
<evidence type="ECO:0000313" key="2">
    <source>
        <dbReference type="EMBL" id="KZT52639.1"/>
    </source>
</evidence>